<accession>A0ABR3JCC7</accession>
<keyword evidence="2" id="KW-1185">Reference proteome</keyword>
<proteinExistence type="predicted"/>
<organism evidence="1 2">
    <name type="scientific">Hohenbuehelia grisea</name>
    <dbReference type="NCBI Taxonomy" id="104357"/>
    <lineage>
        <taxon>Eukaryota</taxon>
        <taxon>Fungi</taxon>
        <taxon>Dikarya</taxon>
        <taxon>Basidiomycota</taxon>
        <taxon>Agaricomycotina</taxon>
        <taxon>Agaricomycetes</taxon>
        <taxon>Agaricomycetidae</taxon>
        <taxon>Agaricales</taxon>
        <taxon>Pleurotineae</taxon>
        <taxon>Pleurotaceae</taxon>
        <taxon>Hohenbuehelia</taxon>
    </lineage>
</organism>
<evidence type="ECO:0000313" key="2">
    <source>
        <dbReference type="Proteomes" id="UP001556367"/>
    </source>
</evidence>
<evidence type="ECO:0000313" key="1">
    <source>
        <dbReference type="EMBL" id="KAL0953324.1"/>
    </source>
</evidence>
<dbReference type="EMBL" id="JASNQZ010000008">
    <property type="protein sequence ID" value="KAL0953324.1"/>
    <property type="molecule type" value="Genomic_DNA"/>
</dbReference>
<dbReference type="Proteomes" id="UP001556367">
    <property type="component" value="Unassembled WGS sequence"/>
</dbReference>
<comment type="caution">
    <text evidence="1">The sequence shown here is derived from an EMBL/GenBank/DDBJ whole genome shotgun (WGS) entry which is preliminary data.</text>
</comment>
<reference evidence="2" key="1">
    <citation type="submission" date="2024-06" db="EMBL/GenBank/DDBJ databases">
        <title>Multi-omics analyses provide insights into the biosynthesis of the anticancer antibiotic pleurotin in Hohenbuehelia grisea.</title>
        <authorList>
            <person name="Weaver J.A."/>
            <person name="Alberti F."/>
        </authorList>
    </citation>
    <scope>NUCLEOTIDE SEQUENCE [LARGE SCALE GENOMIC DNA]</scope>
    <source>
        <strain evidence="2">T-177</strain>
    </source>
</reference>
<sequence length="145" mass="16133">MSSSIGSSATWEFSVQLQSLYWYRGWSSDNEDSKRDVAYIHKPFTGNLGLAQILRVEPSSSLGIVGCPDDKEPQGEKDATMYKEFAAVGAAQIPVLSCFFFDTLADIRHRPFDLFIVSTQTISSRLSESHVFSSISDLWALGKQQ</sequence>
<gene>
    <name evidence="1" type="ORF">HGRIS_004569</name>
</gene>
<protein>
    <submittedName>
        <fullName evidence="1">Uncharacterized protein</fullName>
    </submittedName>
</protein>
<name>A0ABR3JCC7_9AGAR</name>